<dbReference type="AlphaFoldDB" id="C4JEH0"/>
<dbReference type="RefSeq" id="XP_002541295.1">
    <property type="nucleotide sequence ID" value="XM_002541249.1"/>
</dbReference>
<dbReference type="Proteomes" id="UP000002058">
    <property type="component" value="Unassembled WGS sequence"/>
</dbReference>
<gene>
    <name evidence="1" type="ORF">UREG_00809</name>
</gene>
<accession>C4JEH0</accession>
<sequence length="69" mass="7791">MPKGKKVKFGLMQRPRVRQGCDRISLFEPTGNFLKGFLVVDTLAGFDSTEFTREGNVQRARWKASNQSG</sequence>
<reference evidence="2" key="1">
    <citation type="journal article" date="2009" name="Genome Res.">
        <title>Comparative genomic analyses of the human fungal pathogens Coccidioides and their relatives.</title>
        <authorList>
            <person name="Sharpton T.J."/>
            <person name="Stajich J.E."/>
            <person name="Rounsley S.D."/>
            <person name="Gardner M.J."/>
            <person name="Wortman J.R."/>
            <person name="Jordar V.S."/>
            <person name="Maiti R."/>
            <person name="Kodira C.D."/>
            <person name="Neafsey D.E."/>
            <person name="Zeng Q."/>
            <person name="Hung C.-Y."/>
            <person name="McMahan C."/>
            <person name="Muszewska A."/>
            <person name="Grynberg M."/>
            <person name="Mandel M.A."/>
            <person name="Kellner E.M."/>
            <person name="Barker B.M."/>
            <person name="Galgiani J.N."/>
            <person name="Orbach M.J."/>
            <person name="Kirkland T.N."/>
            <person name="Cole G.T."/>
            <person name="Henn M.R."/>
            <person name="Birren B.W."/>
            <person name="Taylor J.W."/>
        </authorList>
    </citation>
    <scope>NUCLEOTIDE SEQUENCE [LARGE SCALE GENOMIC DNA]</scope>
    <source>
        <strain evidence="2">UAMH 1704</strain>
    </source>
</reference>
<protein>
    <submittedName>
        <fullName evidence="1">Uncharacterized protein</fullName>
    </submittedName>
</protein>
<evidence type="ECO:0000313" key="1">
    <source>
        <dbReference type="EMBL" id="EEP75962.1"/>
    </source>
</evidence>
<dbReference type="GeneID" id="8444404"/>
<dbReference type="InParanoid" id="C4JEH0"/>
<organism evidence="1 2">
    <name type="scientific">Uncinocarpus reesii (strain UAMH 1704)</name>
    <dbReference type="NCBI Taxonomy" id="336963"/>
    <lineage>
        <taxon>Eukaryota</taxon>
        <taxon>Fungi</taxon>
        <taxon>Dikarya</taxon>
        <taxon>Ascomycota</taxon>
        <taxon>Pezizomycotina</taxon>
        <taxon>Eurotiomycetes</taxon>
        <taxon>Eurotiomycetidae</taxon>
        <taxon>Onygenales</taxon>
        <taxon>Onygenaceae</taxon>
        <taxon>Uncinocarpus</taxon>
    </lineage>
</organism>
<proteinExistence type="predicted"/>
<dbReference type="EMBL" id="CH476615">
    <property type="protein sequence ID" value="EEP75962.1"/>
    <property type="molecule type" value="Genomic_DNA"/>
</dbReference>
<evidence type="ECO:0000313" key="2">
    <source>
        <dbReference type="Proteomes" id="UP000002058"/>
    </source>
</evidence>
<dbReference type="KEGG" id="ure:UREG_00809"/>
<keyword evidence="2" id="KW-1185">Reference proteome</keyword>
<name>C4JEH0_UNCRE</name>
<dbReference type="HOGENOM" id="CLU_2777778_0_0_1"/>
<dbReference type="VEuPathDB" id="FungiDB:UREG_00809"/>